<evidence type="ECO:0000256" key="2">
    <source>
        <dbReference type="ARBA" id="ARBA00005099"/>
    </source>
</evidence>
<proteinExistence type="inferred from homology"/>
<reference evidence="14 15" key="1">
    <citation type="submission" date="2019-02" db="EMBL/GenBank/DDBJ databases">
        <title>Deep-cultivation of Planctomycetes and their phenomic and genomic characterization uncovers novel biology.</title>
        <authorList>
            <person name="Wiegand S."/>
            <person name="Jogler M."/>
            <person name="Boedeker C."/>
            <person name="Pinto D."/>
            <person name="Vollmers J."/>
            <person name="Rivas-Marin E."/>
            <person name="Kohn T."/>
            <person name="Peeters S.H."/>
            <person name="Heuer A."/>
            <person name="Rast P."/>
            <person name="Oberbeckmann S."/>
            <person name="Bunk B."/>
            <person name="Jeske O."/>
            <person name="Meyerdierks A."/>
            <person name="Storesund J.E."/>
            <person name="Kallscheuer N."/>
            <person name="Luecker S."/>
            <person name="Lage O.M."/>
            <person name="Pohl T."/>
            <person name="Merkel B.J."/>
            <person name="Hornburger P."/>
            <person name="Mueller R.-W."/>
            <person name="Bruemmer F."/>
            <person name="Labrenz M."/>
            <person name="Spormann A.M."/>
            <person name="Op den Camp H."/>
            <person name="Overmann J."/>
            <person name="Amann R."/>
            <person name="Jetten M.S.M."/>
            <person name="Mascher T."/>
            <person name="Medema M.H."/>
            <person name="Devos D.P."/>
            <person name="Kaster A.-K."/>
            <person name="Ovreas L."/>
            <person name="Rohde M."/>
            <person name="Galperin M.Y."/>
            <person name="Jogler C."/>
        </authorList>
    </citation>
    <scope>NUCLEOTIDE SEQUENCE [LARGE SCALE GENOMIC DNA]</scope>
    <source>
        <strain evidence="14 15">EC9</strain>
    </source>
</reference>
<dbReference type="Pfam" id="PF00266">
    <property type="entry name" value="Aminotran_5"/>
    <property type="match status" value="1"/>
</dbReference>
<dbReference type="FunFam" id="3.90.1150.10:FF:000006">
    <property type="entry name" value="Phosphoserine aminotransferase"/>
    <property type="match status" value="1"/>
</dbReference>
<dbReference type="InterPro" id="IPR000192">
    <property type="entry name" value="Aminotrans_V_dom"/>
</dbReference>
<dbReference type="UniPathway" id="UPA00135">
    <property type="reaction ID" value="UER00197"/>
</dbReference>
<evidence type="ECO:0000256" key="1">
    <source>
        <dbReference type="ARBA" id="ARBA00004915"/>
    </source>
</evidence>
<dbReference type="PANTHER" id="PTHR43247">
    <property type="entry name" value="PHOSPHOSERINE AMINOTRANSFERASE"/>
    <property type="match status" value="1"/>
</dbReference>
<feature type="binding site" evidence="12">
    <location>
        <position position="180"/>
    </location>
    <ligand>
        <name>pyridoxal 5'-phosphate</name>
        <dbReference type="ChEBI" id="CHEBI:597326"/>
    </ligand>
</feature>
<comment type="function">
    <text evidence="12">Catalyzes the reversible conversion of 3-phosphohydroxypyruvate to phosphoserine and of 3-hydroxy-2-oxo-4-phosphonooxybutanoate to phosphohydroxythreonine.</text>
</comment>
<evidence type="ECO:0000256" key="11">
    <source>
        <dbReference type="ARBA" id="ARBA00049007"/>
    </source>
</evidence>
<feature type="binding site" evidence="12">
    <location>
        <position position="203"/>
    </location>
    <ligand>
        <name>pyridoxal 5'-phosphate</name>
        <dbReference type="ChEBI" id="CHEBI:597326"/>
    </ligand>
</feature>
<dbReference type="GO" id="GO:0006564">
    <property type="term" value="P:L-serine biosynthetic process"/>
    <property type="evidence" value="ECO:0007669"/>
    <property type="project" value="UniProtKB-UniRule"/>
</dbReference>
<keyword evidence="15" id="KW-1185">Reference proteome</keyword>
<evidence type="ECO:0000256" key="6">
    <source>
        <dbReference type="ARBA" id="ARBA00022679"/>
    </source>
</evidence>
<evidence type="ECO:0000256" key="10">
    <source>
        <dbReference type="ARBA" id="ARBA00047630"/>
    </source>
</evidence>
<gene>
    <name evidence="12 14" type="primary">serC</name>
    <name evidence="14" type="ORF">EC9_09390</name>
</gene>
<dbReference type="AlphaFoldDB" id="A0A517LVW0"/>
<dbReference type="Gene3D" id="3.40.640.10">
    <property type="entry name" value="Type I PLP-dependent aspartate aminotransferase-like (Major domain)"/>
    <property type="match status" value="1"/>
</dbReference>
<feature type="modified residue" description="N6-(pyridoxal phosphate)lysine" evidence="12">
    <location>
        <position position="204"/>
    </location>
</feature>
<dbReference type="Proteomes" id="UP000319557">
    <property type="component" value="Chromosome"/>
</dbReference>
<accession>A0A517LVW0</accession>
<dbReference type="EC" id="2.6.1.52" evidence="12"/>
<comment type="catalytic activity">
    <reaction evidence="10 12">
        <text>4-(phosphooxy)-L-threonine + 2-oxoglutarate = (R)-3-hydroxy-2-oxo-4-phosphooxybutanoate + L-glutamate</text>
        <dbReference type="Rhea" id="RHEA:16573"/>
        <dbReference type="ChEBI" id="CHEBI:16810"/>
        <dbReference type="ChEBI" id="CHEBI:29985"/>
        <dbReference type="ChEBI" id="CHEBI:58452"/>
        <dbReference type="ChEBI" id="CHEBI:58538"/>
        <dbReference type="EC" id="2.6.1.52"/>
    </reaction>
</comment>
<comment type="cofactor">
    <cofactor evidence="12">
        <name>pyridoxal 5'-phosphate</name>
        <dbReference type="ChEBI" id="CHEBI:597326"/>
    </cofactor>
    <text evidence="12">Binds 1 pyridoxal phosphate per subunit.</text>
</comment>
<dbReference type="NCBIfam" id="NF003764">
    <property type="entry name" value="PRK05355.1"/>
    <property type="match status" value="1"/>
</dbReference>
<evidence type="ECO:0000256" key="8">
    <source>
        <dbReference type="ARBA" id="ARBA00023096"/>
    </source>
</evidence>
<dbReference type="InterPro" id="IPR015422">
    <property type="entry name" value="PyrdxlP-dep_Trfase_small"/>
</dbReference>
<comment type="pathway">
    <text evidence="2 12">Amino-acid biosynthesis; L-serine biosynthesis; L-serine from 3-phospho-D-glycerate: step 2/3.</text>
</comment>
<evidence type="ECO:0000256" key="7">
    <source>
        <dbReference type="ARBA" id="ARBA00022898"/>
    </source>
</evidence>
<evidence type="ECO:0000256" key="12">
    <source>
        <dbReference type="HAMAP-Rule" id="MF_00160"/>
    </source>
</evidence>
<feature type="binding site" evidence="12">
    <location>
        <begin position="245"/>
        <end position="246"/>
    </location>
    <ligand>
        <name>pyridoxal 5'-phosphate</name>
        <dbReference type="ChEBI" id="CHEBI:597326"/>
    </ligand>
</feature>
<comment type="catalytic activity">
    <reaction evidence="11 12">
        <text>O-phospho-L-serine + 2-oxoglutarate = 3-phosphooxypyruvate + L-glutamate</text>
        <dbReference type="Rhea" id="RHEA:14329"/>
        <dbReference type="ChEBI" id="CHEBI:16810"/>
        <dbReference type="ChEBI" id="CHEBI:18110"/>
        <dbReference type="ChEBI" id="CHEBI:29985"/>
        <dbReference type="ChEBI" id="CHEBI:57524"/>
        <dbReference type="EC" id="2.6.1.52"/>
    </reaction>
</comment>
<keyword evidence="4 12" id="KW-0032">Aminotransferase</keyword>
<protein>
    <recommendedName>
        <fullName evidence="12">Phosphoserine aminotransferase</fullName>
        <ecNumber evidence="12">2.6.1.52</ecNumber>
    </recommendedName>
    <alternativeName>
        <fullName evidence="12">Phosphohydroxythreonine aminotransferase</fullName>
        <shortName evidence="12">PSAT</shortName>
    </alternativeName>
</protein>
<feature type="binding site" evidence="12">
    <location>
        <position position="159"/>
    </location>
    <ligand>
        <name>pyridoxal 5'-phosphate</name>
        <dbReference type="ChEBI" id="CHEBI:597326"/>
    </ligand>
</feature>
<dbReference type="PIRSF" id="PIRSF000525">
    <property type="entry name" value="SerC"/>
    <property type="match status" value="1"/>
</dbReference>
<keyword evidence="7 12" id="KW-0663">Pyridoxal phosphate</keyword>
<dbReference type="GO" id="GO:0030170">
    <property type="term" value="F:pyridoxal phosphate binding"/>
    <property type="evidence" value="ECO:0007669"/>
    <property type="project" value="UniProtKB-UniRule"/>
</dbReference>
<dbReference type="KEGG" id="ruv:EC9_09390"/>
<comment type="similarity">
    <text evidence="3 12">Belongs to the class-V pyridoxal-phosphate-dependent aminotransferase family. SerC subfamily.</text>
</comment>
<dbReference type="HAMAP" id="MF_00160">
    <property type="entry name" value="SerC_aminotrans_5"/>
    <property type="match status" value="1"/>
</dbReference>
<dbReference type="OrthoDB" id="9809412at2"/>
<dbReference type="NCBIfam" id="TIGR01364">
    <property type="entry name" value="serC_1"/>
    <property type="match status" value="1"/>
</dbReference>
<evidence type="ECO:0000256" key="9">
    <source>
        <dbReference type="ARBA" id="ARBA00023299"/>
    </source>
</evidence>
<keyword evidence="9 12" id="KW-0718">Serine biosynthesis</keyword>
<feature type="domain" description="Aminotransferase class V" evidence="13">
    <location>
        <begin position="10"/>
        <end position="358"/>
    </location>
</feature>
<dbReference type="UniPathway" id="UPA00244">
    <property type="reaction ID" value="UER00311"/>
</dbReference>
<evidence type="ECO:0000259" key="13">
    <source>
        <dbReference type="Pfam" id="PF00266"/>
    </source>
</evidence>
<evidence type="ECO:0000256" key="4">
    <source>
        <dbReference type="ARBA" id="ARBA00022576"/>
    </source>
</evidence>
<organism evidence="14 15">
    <name type="scientific">Rosistilla ulvae</name>
    <dbReference type="NCBI Taxonomy" id="1930277"/>
    <lineage>
        <taxon>Bacteria</taxon>
        <taxon>Pseudomonadati</taxon>
        <taxon>Planctomycetota</taxon>
        <taxon>Planctomycetia</taxon>
        <taxon>Pirellulales</taxon>
        <taxon>Pirellulaceae</taxon>
        <taxon>Rosistilla</taxon>
    </lineage>
</organism>
<dbReference type="GO" id="GO:0005737">
    <property type="term" value="C:cytoplasm"/>
    <property type="evidence" value="ECO:0007669"/>
    <property type="project" value="UniProtKB-SubCell"/>
</dbReference>
<dbReference type="EMBL" id="CP036261">
    <property type="protein sequence ID" value="QDS86765.1"/>
    <property type="molecule type" value="Genomic_DNA"/>
</dbReference>
<dbReference type="InterPro" id="IPR015424">
    <property type="entry name" value="PyrdxlP-dep_Trfase"/>
</dbReference>
<dbReference type="FunFam" id="3.40.640.10:FF:000010">
    <property type="entry name" value="Phosphoserine aminotransferase"/>
    <property type="match status" value="1"/>
</dbReference>
<evidence type="ECO:0000313" key="15">
    <source>
        <dbReference type="Proteomes" id="UP000319557"/>
    </source>
</evidence>
<keyword evidence="6 12" id="KW-0808">Transferase</keyword>
<comment type="pathway">
    <text evidence="1 12">Cofactor biosynthesis; pyridoxine 5'-phosphate biosynthesis; pyridoxine 5'-phosphate from D-erythrose 4-phosphate: step 3/5.</text>
</comment>
<keyword evidence="8 12" id="KW-0664">Pyridoxine biosynthesis</keyword>
<evidence type="ECO:0000313" key="14">
    <source>
        <dbReference type="EMBL" id="QDS86765.1"/>
    </source>
</evidence>
<dbReference type="GO" id="GO:0004648">
    <property type="term" value="F:O-phospho-L-serine:2-oxoglutarate aminotransferase activity"/>
    <property type="evidence" value="ECO:0007669"/>
    <property type="project" value="UniProtKB-UniRule"/>
</dbReference>
<evidence type="ECO:0000256" key="5">
    <source>
        <dbReference type="ARBA" id="ARBA00022605"/>
    </source>
</evidence>
<keyword evidence="5 12" id="KW-0028">Amino-acid biosynthesis</keyword>
<feature type="binding site" evidence="12">
    <location>
        <position position="109"/>
    </location>
    <ligand>
        <name>pyridoxal 5'-phosphate</name>
        <dbReference type="ChEBI" id="CHEBI:597326"/>
    </ligand>
</feature>
<feature type="binding site" evidence="12">
    <location>
        <position position="48"/>
    </location>
    <ligand>
        <name>L-glutamate</name>
        <dbReference type="ChEBI" id="CHEBI:29985"/>
    </ligand>
</feature>
<dbReference type="PANTHER" id="PTHR43247:SF1">
    <property type="entry name" value="PHOSPHOSERINE AMINOTRANSFERASE"/>
    <property type="match status" value="1"/>
</dbReference>
<comment type="caution">
    <text evidence="12">Lacks conserved residue(s) required for the propagation of feature annotation.</text>
</comment>
<dbReference type="InterPro" id="IPR022278">
    <property type="entry name" value="Pser_aminoTfrase"/>
</dbReference>
<keyword evidence="12" id="KW-0963">Cytoplasm</keyword>
<feature type="binding site" evidence="12">
    <location>
        <begin position="82"/>
        <end position="83"/>
    </location>
    <ligand>
        <name>pyridoxal 5'-phosphate</name>
        <dbReference type="ChEBI" id="CHEBI:597326"/>
    </ligand>
</feature>
<dbReference type="RefSeq" id="WP_145342705.1">
    <property type="nucleotide sequence ID" value="NZ_CP036261.1"/>
</dbReference>
<name>A0A517LVW0_9BACT</name>
<comment type="subcellular location">
    <subcellularLocation>
        <location evidence="12">Cytoplasm</location>
    </subcellularLocation>
</comment>
<dbReference type="InterPro" id="IPR015421">
    <property type="entry name" value="PyrdxlP-dep_Trfase_major"/>
</dbReference>
<dbReference type="GO" id="GO:0008615">
    <property type="term" value="P:pyridoxine biosynthetic process"/>
    <property type="evidence" value="ECO:0007669"/>
    <property type="project" value="UniProtKB-UniRule"/>
</dbReference>
<dbReference type="Gene3D" id="3.90.1150.10">
    <property type="entry name" value="Aspartate Aminotransferase, domain 1"/>
    <property type="match status" value="1"/>
</dbReference>
<dbReference type="SUPFAM" id="SSF53383">
    <property type="entry name" value="PLP-dependent transferases"/>
    <property type="match status" value="1"/>
</dbReference>
<comment type="subunit">
    <text evidence="12">Homodimer.</text>
</comment>
<evidence type="ECO:0000256" key="3">
    <source>
        <dbReference type="ARBA" id="ARBA00006904"/>
    </source>
</evidence>
<sequence>MTAQAVQERIYNFSPGPATMPLSVLREVQEELLCLPGAGCSIMEMSHRDKTFLDILHAAENGIRSLLNVSDDYAVLFLQGGARLQFSMIAANLLRGHSGKAQYLVTGSWGKKALEEAVKEGPTEVIWDGKSCNYNDIPKSGDYSVDPSAAYLYYCSNETIQGVQFQDEPIAPAGVPLVCDSSSDFLCRPVDIEKYGIMYACAQKNAGPAGVSVTVIRKDLLERGQADLPGYMNYKNHADNDSEWNTPPTFAIYVLGKVLNWLRDDIGGLQAMQDLNREKAALLYDVIDQHPEFYIGHSVPDCRSLMNVTYKLPSDELQSAFLAQAAKHNLSSLKGHRSVGGIRASIYNAMPREGVAALADFMKDFVAQNG</sequence>